<keyword evidence="3" id="KW-1185">Reference proteome</keyword>
<feature type="region of interest" description="Disordered" evidence="1">
    <location>
        <begin position="40"/>
        <end position="63"/>
    </location>
</feature>
<evidence type="ECO:0000256" key="1">
    <source>
        <dbReference type="SAM" id="MobiDB-lite"/>
    </source>
</evidence>
<proteinExistence type="predicted"/>
<reference evidence="2 3" key="1">
    <citation type="submission" date="2023-05" db="EMBL/GenBank/DDBJ databases">
        <title>Lysobacter sp. strain LF1 Genome sequencing and assembly.</title>
        <authorList>
            <person name="Jung Y."/>
        </authorList>
    </citation>
    <scope>NUCLEOTIDE SEQUENCE [LARGE SCALE GENOMIC DNA]</scope>
    <source>
        <strain evidence="2 3">LF1</strain>
    </source>
</reference>
<comment type="caution">
    <text evidence="2">The sequence shown here is derived from an EMBL/GenBank/DDBJ whole genome shotgun (WGS) entry which is preliminary data.</text>
</comment>
<sequence>MSNPHDDNGQCPTDVDTAFPGIALEDARIGQPCIVRNLRPHGTHAPRAQRCGAMRSGKEHGRL</sequence>
<dbReference type="Proteomes" id="UP001321580">
    <property type="component" value="Unassembled WGS sequence"/>
</dbReference>
<dbReference type="EMBL" id="JASGBI010000001">
    <property type="protein sequence ID" value="MDI9239085.1"/>
    <property type="molecule type" value="Genomic_DNA"/>
</dbReference>
<evidence type="ECO:0000313" key="2">
    <source>
        <dbReference type="EMBL" id="MDI9239085.1"/>
    </source>
</evidence>
<dbReference type="RefSeq" id="WP_283212492.1">
    <property type="nucleotide sequence ID" value="NZ_JASGBI010000001.1"/>
</dbReference>
<protein>
    <submittedName>
        <fullName evidence="2">Uncharacterized protein</fullName>
    </submittedName>
</protein>
<name>A0ABT6XG01_9GAMM</name>
<gene>
    <name evidence="2" type="ORF">QLQ15_09205</name>
</gene>
<accession>A0ABT6XG01</accession>
<organism evidence="2 3">
    <name type="scientific">Lysobacter stagni</name>
    <dbReference type="NCBI Taxonomy" id="3045172"/>
    <lineage>
        <taxon>Bacteria</taxon>
        <taxon>Pseudomonadati</taxon>
        <taxon>Pseudomonadota</taxon>
        <taxon>Gammaproteobacteria</taxon>
        <taxon>Lysobacterales</taxon>
        <taxon>Lysobacteraceae</taxon>
        <taxon>Lysobacter</taxon>
    </lineage>
</organism>
<evidence type="ECO:0000313" key="3">
    <source>
        <dbReference type="Proteomes" id="UP001321580"/>
    </source>
</evidence>